<dbReference type="Pfam" id="PF14417">
    <property type="entry name" value="MEDS"/>
    <property type="match status" value="1"/>
</dbReference>
<name>A0ABU0WXF0_9PSEU</name>
<dbReference type="InterPro" id="IPR025847">
    <property type="entry name" value="MEDS_domain"/>
</dbReference>
<evidence type="ECO:0000259" key="1">
    <source>
        <dbReference type="Pfam" id="PF14417"/>
    </source>
</evidence>
<reference evidence="2 3" key="1">
    <citation type="submission" date="2017-06" db="EMBL/GenBank/DDBJ databases">
        <title>Cultured bacterium strain Saccharothrix yanglingensis Hhs.015.</title>
        <authorList>
            <person name="Xia Y."/>
        </authorList>
    </citation>
    <scope>NUCLEOTIDE SEQUENCE [LARGE SCALE GENOMIC DNA]</scope>
    <source>
        <strain evidence="2 3">Hhs.015</strain>
    </source>
</reference>
<evidence type="ECO:0000313" key="3">
    <source>
        <dbReference type="Proteomes" id="UP001225605"/>
    </source>
</evidence>
<keyword evidence="3" id="KW-1185">Reference proteome</keyword>
<accession>A0ABU0WXF0</accession>
<evidence type="ECO:0000313" key="2">
    <source>
        <dbReference type="EMBL" id="MDQ2583754.1"/>
    </source>
</evidence>
<feature type="domain" description="MEDS" evidence="1">
    <location>
        <begin position="17"/>
        <end position="175"/>
    </location>
</feature>
<dbReference type="EMBL" id="NSDM01000002">
    <property type="protein sequence ID" value="MDQ2583754.1"/>
    <property type="molecule type" value="Genomic_DNA"/>
</dbReference>
<proteinExistence type="predicted"/>
<dbReference type="SUPFAM" id="SSF52091">
    <property type="entry name" value="SpoIIaa-like"/>
    <property type="match status" value="1"/>
</dbReference>
<dbReference type="RefSeq" id="WP_306744867.1">
    <property type="nucleotide sequence ID" value="NZ_NSDM01000002.1"/>
</dbReference>
<organism evidence="2 3">
    <name type="scientific">Saccharothrix yanglingensis</name>
    <dbReference type="NCBI Taxonomy" id="659496"/>
    <lineage>
        <taxon>Bacteria</taxon>
        <taxon>Bacillati</taxon>
        <taxon>Actinomycetota</taxon>
        <taxon>Actinomycetes</taxon>
        <taxon>Pseudonocardiales</taxon>
        <taxon>Pseudonocardiaceae</taxon>
        <taxon>Saccharothrix</taxon>
    </lineage>
</organism>
<sequence>MRRSGLVTHARELGVHDHVCWRYDDRADFRERAREFLADGLARGQRIGYVGTGEPAALVEDLRGIEGIDEALRSGAAGVASLDATYRVGAVVEPTAQVRTYAEATEAALAAGFTGLRVAADCTTLVRTPEQLAAFARYEHLVDHYMTGHPFSAMCAYAGAEVDDRAFAQIACMHPSSNDAAAGFRLHAAGGRVAAALGGEVDLFNGDLFAVALERADLRPDGGRLVLEAGDLAFLDHRALLRLADHAAGLDASLVLRTPWPGVDTLVDMLGITGVRVERTA</sequence>
<dbReference type="Proteomes" id="UP001225605">
    <property type="component" value="Unassembled WGS sequence"/>
</dbReference>
<gene>
    <name evidence="2" type="ORF">CKY47_07090</name>
</gene>
<dbReference type="InterPro" id="IPR036513">
    <property type="entry name" value="STAS_dom_sf"/>
</dbReference>
<protein>
    <recommendedName>
        <fullName evidence="1">MEDS domain-containing protein</fullName>
    </recommendedName>
</protein>
<comment type="caution">
    <text evidence="2">The sequence shown here is derived from an EMBL/GenBank/DDBJ whole genome shotgun (WGS) entry which is preliminary data.</text>
</comment>